<organism evidence="1 2">
    <name type="scientific">Methanocella conradii (strain DSM 24694 / JCM 17849 / CGMCC 1.5162 / HZ254)</name>
    <dbReference type="NCBI Taxonomy" id="1041930"/>
    <lineage>
        <taxon>Archaea</taxon>
        <taxon>Methanobacteriati</taxon>
        <taxon>Methanobacteriota</taxon>
        <taxon>Stenosarchaea group</taxon>
        <taxon>Methanomicrobia</taxon>
        <taxon>Methanocellales</taxon>
        <taxon>Methanocellaceae</taxon>
        <taxon>Methanocella</taxon>
    </lineage>
</organism>
<dbReference type="EMBL" id="CP003243">
    <property type="protein sequence ID" value="AFD01205.1"/>
    <property type="molecule type" value="Genomic_DNA"/>
</dbReference>
<dbReference type="eggNOG" id="arCOG09394">
    <property type="taxonomic scope" value="Archaea"/>
</dbReference>
<dbReference type="GeneID" id="11972658"/>
<dbReference type="PROSITE" id="PS51257">
    <property type="entry name" value="PROKAR_LIPOPROTEIN"/>
    <property type="match status" value="1"/>
</dbReference>
<dbReference type="OrthoDB" id="382086at2157"/>
<dbReference type="AlphaFoldDB" id="H8I7J5"/>
<dbReference type="KEGG" id="mez:Mtc_2480"/>
<reference evidence="1 2" key="1">
    <citation type="journal article" date="2012" name="J. Bacteriol.">
        <title>Complete genome sequence of a thermophilic methanogen, Methanocella conradii HZ254, isolated from Chinese rice field soil.</title>
        <authorList>
            <person name="Lu Z."/>
            <person name="Lu Y."/>
        </authorList>
    </citation>
    <scope>NUCLEOTIDE SEQUENCE [LARGE SCALE GENOMIC DNA]</scope>
    <source>
        <strain evidence="2">DSM 24694 / JCM 17849 / CGMCC 1.5162 / HZ254</strain>
    </source>
</reference>
<dbReference type="HOGENOM" id="CLU_1096709_0_0_2"/>
<protein>
    <submittedName>
        <fullName evidence="1">Uncharacterized protein</fullName>
    </submittedName>
</protein>
<name>H8I7J5_METCZ</name>
<dbReference type="STRING" id="1041930.Mtc_2480"/>
<sequence>MAFTIRALSTALLILAVAALCGCSGPEKKITATVAPIVDEEATPTPLPTPSAQRPAVSLLDGKVIISGYRDGASGSFRLDSGVYIVTWESSGTYLSFSLTDASGNGSADLSNGAVSGKKLLIVDGDKVYPGNFTLIAASDSSWKAMIERADAISPASLPITMSCGEGEVGISSPFEAHAGDMWISYSFSRTAQGDGHVYIYNVNSGLSFYTRPLAEGAQAGESMAIVPDDGVYIAEVTIPPGASYGEVKISQK</sequence>
<proteinExistence type="predicted"/>
<accession>H8I7J5</accession>
<dbReference type="Proteomes" id="UP000005233">
    <property type="component" value="Chromosome"/>
</dbReference>
<dbReference type="RefSeq" id="WP_014407036.1">
    <property type="nucleotide sequence ID" value="NC_017034.1"/>
</dbReference>
<evidence type="ECO:0000313" key="1">
    <source>
        <dbReference type="EMBL" id="AFD01205.1"/>
    </source>
</evidence>
<gene>
    <name evidence="1" type="ordered locus">Mtc_2480</name>
</gene>
<evidence type="ECO:0000313" key="2">
    <source>
        <dbReference type="Proteomes" id="UP000005233"/>
    </source>
</evidence>
<keyword evidence="2" id="KW-1185">Reference proteome</keyword>